<keyword evidence="6" id="KW-1185">Reference proteome</keyword>
<evidence type="ECO:0000256" key="2">
    <source>
        <dbReference type="ARBA" id="ARBA00023054"/>
    </source>
</evidence>
<dbReference type="SUPFAM" id="SSF64593">
    <property type="entry name" value="Intermediate filament protein, coiled coil region"/>
    <property type="match status" value="2"/>
</dbReference>
<evidence type="ECO:0000256" key="1">
    <source>
        <dbReference type="ARBA" id="ARBA00022754"/>
    </source>
</evidence>
<dbReference type="GO" id="GO:0005882">
    <property type="term" value="C:intermediate filament"/>
    <property type="evidence" value="ECO:0007669"/>
    <property type="project" value="UniProtKB-KW"/>
</dbReference>
<dbReference type="PANTHER" id="PTHR45652">
    <property type="entry name" value="GLIAL FIBRILLARY ACIDIC PROTEIN"/>
    <property type="match status" value="1"/>
</dbReference>
<dbReference type="Ensembl" id="ENSLLET00000003148.1">
    <property type="protein sequence ID" value="ENSLLEP00000003022.1"/>
    <property type="gene ID" value="ENSLLEG00000001942.1"/>
</dbReference>
<dbReference type="InterPro" id="IPR050405">
    <property type="entry name" value="Intermediate_filament"/>
</dbReference>
<evidence type="ECO:0000256" key="3">
    <source>
        <dbReference type="SAM" id="Coils"/>
    </source>
</evidence>
<dbReference type="PROSITE" id="PS51842">
    <property type="entry name" value="IF_ROD_2"/>
    <property type="match status" value="1"/>
</dbReference>
<dbReference type="GO" id="GO:0045109">
    <property type="term" value="P:intermediate filament organization"/>
    <property type="evidence" value="ECO:0007669"/>
    <property type="project" value="TreeGrafter"/>
</dbReference>
<dbReference type="Pfam" id="PF00038">
    <property type="entry name" value="Filament"/>
    <property type="match status" value="1"/>
</dbReference>
<dbReference type="Gene3D" id="1.20.5.170">
    <property type="match status" value="1"/>
</dbReference>
<keyword evidence="1" id="KW-0403">Intermediate filament</keyword>
<name>A0A8C5LWA5_9ANUR</name>
<dbReference type="Gene3D" id="1.20.5.1160">
    <property type="entry name" value="Vasodilator-stimulated phosphoprotein"/>
    <property type="match status" value="1"/>
</dbReference>
<evidence type="ECO:0000313" key="6">
    <source>
        <dbReference type="Proteomes" id="UP000694569"/>
    </source>
</evidence>
<dbReference type="GO" id="GO:0005200">
    <property type="term" value="F:structural constituent of cytoskeleton"/>
    <property type="evidence" value="ECO:0007669"/>
    <property type="project" value="TreeGrafter"/>
</dbReference>
<dbReference type="Proteomes" id="UP000694569">
    <property type="component" value="Unplaced"/>
</dbReference>
<evidence type="ECO:0000313" key="5">
    <source>
        <dbReference type="Ensembl" id="ENSLLEP00000003022.1"/>
    </source>
</evidence>
<dbReference type="PANTHER" id="PTHR45652:SF23">
    <property type="entry name" value="VIMENTIN-RELATED"/>
    <property type="match status" value="1"/>
</dbReference>
<evidence type="ECO:0000259" key="4">
    <source>
        <dbReference type="PROSITE" id="PS51842"/>
    </source>
</evidence>
<dbReference type="FunFam" id="1.20.5.170:FF:000002">
    <property type="entry name" value="Type I keratin KA11"/>
    <property type="match status" value="1"/>
</dbReference>
<accession>A0A8C5LWA5</accession>
<reference evidence="5" key="1">
    <citation type="submission" date="2025-08" db="UniProtKB">
        <authorList>
            <consortium name="Ensembl"/>
        </authorList>
    </citation>
    <scope>IDENTIFICATION</scope>
</reference>
<feature type="domain" description="IF rod" evidence="4">
    <location>
        <begin position="43"/>
        <end position="354"/>
    </location>
</feature>
<dbReference type="Gene3D" id="1.20.5.500">
    <property type="entry name" value="Single helix bin"/>
    <property type="match status" value="1"/>
</dbReference>
<dbReference type="FunFam" id="1.20.5.1160:FF:000001">
    <property type="entry name" value="Keratin type II"/>
    <property type="match status" value="1"/>
</dbReference>
<dbReference type="GO" id="GO:0005737">
    <property type="term" value="C:cytoplasm"/>
    <property type="evidence" value="ECO:0007669"/>
    <property type="project" value="TreeGrafter"/>
</dbReference>
<dbReference type="OrthoDB" id="2441647at2759"/>
<dbReference type="InterPro" id="IPR039008">
    <property type="entry name" value="IF_rod_dom"/>
</dbReference>
<sequence>MRNTSFSQKTLKVNESTKVQGQEGLQGEAVLSTTKIYVQRPNEKEELQELNIRFAGYIDKVRSLEENNKRLRAELEELTILLKKRGPGVSEEYEKQFKELKDLIESLNKERNAADIERGNLEEEIDIWDAKSEVELSLKEEAERILREFRQDVDDATLQKLELEKRIEQLVDEIEFLKKLHDEEVADLLRQIEESKVSVDLESSRPDLAAALRALRGQIEQASKKIFQDAENWYKSKLGSLKDQVCTNEKKIHVLREDITKITSQASDLQNQIDGLKARNNALEKQLDDMKNKHLEEVSVLQEIITQLEERLLETKTDLARYLQDYQDLLNIKLKLDAEIAVYRKLLEAEEERLGIKADSDGKGLNFMLIRGDMYC</sequence>
<organism evidence="5 6">
    <name type="scientific">Leptobrachium leishanense</name>
    <name type="common">Leishan spiny toad</name>
    <dbReference type="NCBI Taxonomy" id="445787"/>
    <lineage>
        <taxon>Eukaryota</taxon>
        <taxon>Metazoa</taxon>
        <taxon>Chordata</taxon>
        <taxon>Craniata</taxon>
        <taxon>Vertebrata</taxon>
        <taxon>Euteleostomi</taxon>
        <taxon>Amphibia</taxon>
        <taxon>Batrachia</taxon>
        <taxon>Anura</taxon>
        <taxon>Pelobatoidea</taxon>
        <taxon>Megophryidae</taxon>
        <taxon>Leptobrachium</taxon>
    </lineage>
</organism>
<proteinExistence type="predicted"/>
<dbReference type="GeneTree" id="ENSGT00940000166449"/>
<reference evidence="5" key="2">
    <citation type="submission" date="2025-09" db="UniProtKB">
        <authorList>
            <consortium name="Ensembl"/>
        </authorList>
    </citation>
    <scope>IDENTIFICATION</scope>
</reference>
<dbReference type="AlphaFoldDB" id="A0A8C5LWA5"/>
<feature type="coiled-coil region" evidence="3">
    <location>
        <begin position="252"/>
        <end position="353"/>
    </location>
</feature>
<protein>
    <recommendedName>
        <fullName evidence="4">IF rod domain-containing protein</fullName>
    </recommendedName>
</protein>
<keyword evidence="2 3" id="KW-0175">Coiled coil</keyword>
<feature type="coiled-coil region" evidence="3">
    <location>
        <begin position="47"/>
        <end position="187"/>
    </location>
</feature>
<dbReference type="SMART" id="SM01391">
    <property type="entry name" value="Filament"/>
    <property type="match status" value="1"/>
</dbReference>